<reference evidence="3 4" key="1">
    <citation type="submission" date="2024-03" db="EMBL/GenBank/DDBJ databases">
        <title>Sulfurimonas sp. HSL3-1.</title>
        <authorList>
            <person name="Wang S."/>
        </authorList>
    </citation>
    <scope>NUCLEOTIDE SEQUENCE [LARGE SCALE GENOMIC DNA]</scope>
    <source>
        <strain evidence="3 4">HSL3-1</strain>
    </source>
</reference>
<dbReference type="InterPro" id="IPR036249">
    <property type="entry name" value="Thioredoxin-like_sf"/>
</dbReference>
<evidence type="ECO:0000259" key="2">
    <source>
        <dbReference type="Pfam" id="PF13462"/>
    </source>
</evidence>
<dbReference type="RefSeq" id="WP_345973359.1">
    <property type="nucleotide sequence ID" value="NZ_CP147920.1"/>
</dbReference>
<dbReference type="InterPro" id="IPR012336">
    <property type="entry name" value="Thioredoxin-like_fold"/>
</dbReference>
<sequence length="276" mass="30849">MSKLSATMLISASLFAATNSEVETFLKNNLSKNPAITSLTVKVVERQPLEGMKGWDSFVVSLDAKVKQGKDEREVKQRVIYFANDKVITGELTDMKTGKSLRDAVAPKFKAEYYKKENLIYGNANAKHKVAIFSDPLCPFCRNYVPKAVEYMKQYPETFAIYYYHFPLERLHPAAPTLTRAAVAAELQGRKDVMLSLYKVPTTITREKDEQKILDAFNKAVNTNLKISDLHAAAVNAQVASDDAVIESLMVSGTPTVYFDGEKDATKNRYKGVNVK</sequence>
<evidence type="ECO:0000313" key="3">
    <source>
        <dbReference type="EMBL" id="XAU15991.1"/>
    </source>
</evidence>
<dbReference type="Gene3D" id="3.40.30.10">
    <property type="entry name" value="Glutaredoxin"/>
    <property type="match status" value="1"/>
</dbReference>
<feature type="signal peptide" evidence="1">
    <location>
        <begin position="1"/>
        <end position="16"/>
    </location>
</feature>
<gene>
    <name evidence="3" type="ORF">WCY31_04615</name>
</gene>
<dbReference type="Pfam" id="PF13462">
    <property type="entry name" value="Thioredoxin_4"/>
    <property type="match status" value="1"/>
</dbReference>
<protein>
    <submittedName>
        <fullName evidence="3">Thioredoxin domain-containing protein</fullName>
    </submittedName>
</protein>
<evidence type="ECO:0000256" key="1">
    <source>
        <dbReference type="SAM" id="SignalP"/>
    </source>
</evidence>
<keyword evidence="4" id="KW-1185">Reference proteome</keyword>
<name>A0ABZ3HCJ0_9BACT</name>
<organism evidence="3 4">
    <name type="scientific">Sulfurimonas diazotrophicus</name>
    <dbReference type="NCBI Taxonomy" id="3131939"/>
    <lineage>
        <taxon>Bacteria</taxon>
        <taxon>Pseudomonadati</taxon>
        <taxon>Campylobacterota</taxon>
        <taxon>Epsilonproteobacteria</taxon>
        <taxon>Campylobacterales</taxon>
        <taxon>Sulfurimonadaceae</taxon>
        <taxon>Sulfurimonas</taxon>
    </lineage>
</organism>
<feature type="domain" description="Thioredoxin-like fold" evidence="2">
    <location>
        <begin position="117"/>
        <end position="272"/>
    </location>
</feature>
<proteinExistence type="predicted"/>
<feature type="chain" id="PRO_5045899652" evidence="1">
    <location>
        <begin position="17"/>
        <end position="276"/>
    </location>
</feature>
<dbReference type="PANTHER" id="PTHR35272:SF3">
    <property type="entry name" value="THIOL:DISULFIDE INTERCHANGE PROTEIN DSBC"/>
    <property type="match status" value="1"/>
</dbReference>
<accession>A0ABZ3HCJ0</accession>
<keyword evidence="1" id="KW-0732">Signal</keyword>
<dbReference type="SUPFAM" id="SSF52833">
    <property type="entry name" value="Thioredoxin-like"/>
    <property type="match status" value="1"/>
</dbReference>
<dbReference type="PANTHER" id="PTHR35272">
    <property type="entry name" value="THIOL:DISULFIDE INTERCHANGE PROTEIN DSBC-RELATED"/>
    <property type="match status" value="1"/>
</dbReference>
<dbReference type="Proteomes" id="UP001447842">
    <property type="component" value="Chromosome"/>
</dbReference>
<dbReference type="InterPro" id="IPR051470">
    <property type="entry name" value="Thiol:disulfide_interchange"/>
</dbReference>
<dbReference type="EMBL" id="CP147920">
    <property type="protein sequence ID" value="XAU15991.1"/>
    <property type="molecule type" value="Genomic_DNA"/>
</dbReference>
<evidence type="ECO:0000313" key="4">
    <source>
        <dbReference type="Proteomes" id="UP001447842"/>
    </source>
</evidence>